<sequence>MTPAEQNLVWLGYEDYTGLWQAALEVEDRDVARRIVASLLSRGWIELYFTDGLWDNETIAVVPVRDRMTVLEDVASWSVEGGGRLIWFATTDEGYDAYRKAEAARR</sequence>
<evidence type="ECO:0000313" key="2">
    <source>
        <dbReference type="Proteomes" id="UP000679690"/>
    </source>
</evidence>
<dbReference type="EMBL" id="JAGFNS010000034">
    <property type="protein sequence ID" value="MBO3743053.1"/>
    <property type="molecule type" value="Genomic_DNA"/>
</dbReference>
<dbReference type="RefSeq" id="WP_208472209.1">
    <property type="nucleotide sequence ID" value="NZ_JAGFNS010000034.1"/>
</dbReference>
<comment type="caution">
    <text evidence="1">The sequence shown here is derived from an EMBL/GenBank/DDBJ whole genome shotgun (WGS) entry which is preliminary data.</text>
</comment>
<organism evidence="1 2">
    <name type="scientific">Actinoplanes flavus</name>
    <dbReference type="NCBI Taxonomy" id="2820290"/>
    <lineage>
        <taxon>Bacteria</taxon>
        <taxon>Bacillati</taxon>
        <taxon>Actinomycetota</taxon>
        <taxon>Actinomycetes</taxon>
        <taxon>Micromonosporales</taxon>
        <taxon>Micromonosporaceae</taxon>
        <taxon>Actinoplanes</taxon>
    </lineage>
</organism>
<proteinExistence type="predicted"/>
<evidence type="ECO:0000313" key="1">
    <source>
        <dbReference type="EMBL" id="MBO3743053.1"/>
    </source>
</evidence>
<accession>A0ABS3UWV3</accession>
<reference evidence="1 2" key="1">
    <citation type="submission" date="2021-03" db="EMBL/GenBank/DDBJ databases">
        <title>Actinoplanes flavus sp. nov., a novel actinomycete isolated from Coconut Palm rhizosphere soil.</title>
        <authorList>
            <person name="Luo X."/>
        </authorList>
    </citation>
    <scope>NUCLEOTIDE SEQUENCE [LARGE SCALE GENOMIC DNA]</scope>
    <source>
        <strain evidence="1 2">NEAU-H7</strain>
    </source>
</reference>
<dbReference type="Proteomes" id="UP000679690">
    <property type="component" value="Unassembled WGS sequence"/>
</dbReference>
<gene>
    <name evidence="1" type="ORF">J5X75_36710</name>
</gene>
<keyword evidence="2" id="KW-1185">Reference proteome</keyword>
<protein>
    <submittedName>
        <fullName evidence="1">Uncharacterized protein</fullName>
    </submittedName>
</protein>
<name>A0ABS3UWV3_9ACTN</name>